<evidence type="ECO:0000256" key="13">
    <source>
        <dbReference type="ARBA" id="ARBA00023136"/>
    </source>
</evidence>
<evidence type="ECO:0000256" key="11">
    <source>
        <dbReference type="ARBA" id="ARBA00022989"/>
    </source>
</evidence>
<evidence type="ECO:0000256" key="3">
    <source>
        <dbReference type="ARBA" id="ARBA00012438"/>
    </source>
</evidence>
<reference evidence="14 15" key="1">
    <citation type="journal article" date="2015" name="PLoS ONE">
        <title>Genome Sequence of Bacillus endophyticus and Analysis of Its Companion Mechanism in the Ketogulonigenium vulgare-Bacillus Strain Consortium.</title>
        <authorList>
            <person name="Jia N."/>
            <person name="Du J."/>
            <person name="Ding M.Z."/>
            <person name="Gao F."/>
            <person name="Yuan Y.J."/>
        </authorList>
    </citation>
    <scope>NUCLEOTIDE SEQUENCE [LARGE SCALE GENOMIC DNA]</scope>
    <source>
        <strain evidence="14 15">Hbe603</strain>
    </source>
</reference>
<dbReference type="SMART" id="SM00065">
    <property type="entry name" value="GAF"/>
    <property type="match status" value="1"/>
</dbReference>
<dbReference type="Pfam" id="PF06580">
    <property type="entry name" value="His_kinase"/>
    <property type="match status" value="1"/>
</dbReference>
<keyword evidence="4" id="KW-1003">Cell membrane</keyword>
<sequence>MIHLVPLMIERVGVIVIAAFILAQMKSFRQIVQHEQGIKEKFFILFIFGVFGIISNYTGIEVHQREITTRTWIDEIGTENAIANTRIMNIVIGGILGGPLVGGGVGIIAGFHRYSLGGYTAFSCAISSVIAGVFAGIVGKYFKERITKSPWFAVTISMLMEVMQMIILWGSGFRRLVETIGVPMILLNGLGAFLFMLIIISILREEERTKAFQTHQAMKIAEETLPHFRKGLNKQSCKRVAEIMLKRTEADAIAVTNEKEVLAHVGVAEDHHIAPGDFATELTKKVLKRGEILTAHSKRDILCFHSHCPLQAAVVLPLKLHGGTVGTLKLYFVRANKLNKVERELAEGLANLFSVQLELAQAETQGKLLKDAEIKALQAQVHPHFLFNAINTISALCRVDVEKARALLLELSRYFRRNLQGARHILIPFEKELQHVRAYLSLEQARFPDKYKINFNIEATLKEALIPPFILQPLVENAVQHALSARKNGGEIIIEAYTEQGKMIISVQDNGHGISSERLYMLGKEPVHSSEGTGTALYNISERLQGIYNEEALFQIKSTENGTKVTITIPVKGDYKKDVESFYCG</sequence>
<keyword evidence="9 14" id="KW-0418">Kinase</keyword>
<dbReference type="Gene3D" id="3.30.565.10">
    <property type="entry name" value="Histidine kinase-like ATPase, C-terminal domain"/>
    <property type="match status" value="1"/>
</dbReference>
<keyword evidence="11" id="KW-1133">Transmembrane helix</keyword>
<dbReference type="InterPro" id="IPR003018">
    <property type="entry name" value="GAF"/>
</dbReference>
<evidence type="ECO:0000256" key="7">
    <source>
        <dbReference type="ARBA" id="ARBA00022692"/>
    </source>
</evidence>
<keyword evidence="13" id="KW-0472">Membrane</keyword>
<dbReference type="PROSITE" id="PS50109">
    <property type="entry name" value="HIS_KIN"/>
    <property type="match status" value="1"/>
</dbReference>
<dbReference type="PANTHER" id="PTHR34220">
    <property type="entry name" value="SENSOR HISTIDINE KINASE YPDA"/>
    <property type="match status" value="1"/>
</dbReference>
<dbReference type="InterPro" id="IPR003594">
    <property type="entry name" value="HATPase_dom"/>
</dbReference>
<dbReference type="RefSeq" id="WP_040058338.1">
    <property type="nucleotide sequence ID" value="NZ_CP011974.1"/>
</dbReference>
<dbReference type="PANTHER" id="PTHR34220:SF7">
    <property type="entry name" value="SENSOR HISTIDINE KINASE YPDA"/>
    <property type="match status" value="1"/>
</dbReference>
<keyword evidence="5" id="KW-0597">Phosphoprotein</keyword>
<keyword evidence="8" id="KW-0547">Nucleotide-binding</keyword>
<evidence type="ECO:0000256" key="5">
    <source>
        <dbReference type="ARBA" id="ARBA00022553"/>
    </source>
</evidence>
<evidence type="ECO:0000256" key="4">
    <source>
        <dbReference type="ARBA" id="ARBA00022475"/>
    </source>
</evidence>
<dbReference type="SUPFAM" id="SSF55874">
    <property type="entry name" value="ATPase domain of HSP90 chaperone/DNA topoisomerase II/histidine kinase"/>
    <property type="match status" value="1"/>
</dbReference>
<evidence type="ECO:0000256" key="1">
    <source>
        <dbReference type="ARBA" id="ARBA00000085"/>
    </source>
</evidence>
<dbReference type="EMBL" id="CP011974">
    <property type="protein sequence ID" value="AKO91421.1"/>
    <property type="molecule type" value="Genomic_DNA"/>
</dbReference>
<dbReference type="Pfam" id="PF07694">
    <property type="entry name" value="5TM-5TMR_LYT"/>
    <property type="match status" value="1"/>
</dbReference>
<dbReference type="Gene3D" id="3.30.450.40">
    <property type="match status" value="1"/>
</dbReference>
<keyword evidence="15" id="KW-1185">Reference proteome</keyword>
<dbReference type="PATRIC" id="fig|135735.6.peg.863"/>
<dbReference type="KEGG" id="beo:BEH_04485"/>
<dbReference type="Gene3D" id="1.10.1760.20">
    <property type="match status" value="1"/>
</dbReference>
<dbReference type="SMART" id="SM00387">
    <property type="entry name" value="HATPase_c"/>
    <property type="match status" value="1"/>
</dbReference>
<dbReference type="OrthoDB" id="9776552at2"/>
<protein>
    <recommendedName>
        <fullName evidence="3">histidine kinase</fullName>
        <ecNumber evidence="3">2.7.13.3</ecNumber>
    </recommendedName>
</protein>
<dbReference type="InterPro" id="IPR011620">
    <property type="entry name" value="Sig_transdc_His_kinase_LytS_TM"/>
</dbReference>
<dbReference type="Pfam" id="PF02518">
    <property type="entry name" value="HATPase_c"/>
    <property type="match status" value="1"/>
</dbReference>
<proteinExistence type="predicted"/>
<organism evidence="14 15">
    <name type="scientific">Priestia filamentosa</name>
    <dbReference type="NCBI Taxonomy" id="1402861"/>
    <lineage>
        <taxon>Bacteria</taxon>
        <taxon>Bacillati</taxon>
        <taxon>Bacillota</taxon>
        <taxon>Bacilli</taxon>
        <taxon>Bacillales</taxon>
        <taxon>Bacillaceae</taxon>
        <taxon>Priestia</taxon>
    </lineage>
</organism>
<keyword evidence="10" id="KW-0067">ATP-binding</keyword>
<dbReference type="GeneID" id="93702135"/>
<evidence type="ECO:0000256" key="2">
    <source>
        <dbReference type="ARBA" id="ARBA00004651"/>
    </source>
</evidence>
<dbReference type="AlphaFoldDB" id="A0A1X7EX58"/>
<accession>A0A1X7EX58</accession>
<dbReference type="InterPro" id="IPR036890">
    <property type="entry name" value="HATPase_C_sf"/>
</dbReference>
<evidence type="ECO:0000256" key="8">
    <source>
        <dbReference type="ARBA" id="ARBA00022741"/>
    </source>
</evidence>
<accession>A0A0H4KF47</accession>
<dbReference type="InterPro" id="IPR005467">
    <property type="entry name" value="His_kinase_dom"/>
</dbReference>
<evidence type="ECO:0000256" key="10">
    <source>
        <dbReference type="ARBA" id="ARBA00022840"/>
    </source>
</evidence>
<keyword evidence="6" id="KW-0808">Transferase</keyword>
<dbReference type="GO" id="GO:0005524">
    <property type="term" value="F:ATP binding"/>
    <property type="evidence" value="ECO:0007669"/>
    <property type="project" value="UniProtKB-KW"/>
</dbReference>
<dbReference type="GO" id="GO:0005886">
    <property type="term" value="C:plasma membrane"/>
    <property type="evidence" value="ECO:0007669"/>
    <property type="project" value="UniProtKB-SubCell"/>
</dbReference>
<dbReference type="GO" id="GO:0071555">
    <property type="term" value="P:cell wall organization"/>
    <property type="evidence" value="ECO:0007669"/>
    <property type="project" value="InterPro"/>
</dbReference>
<reference evidence="15" key="2">
    <citation type="submission" date="2015-06" db="EMBL/GenBank/DDBJ databases">
        <title>Genome Sequence of Bacillus endophyticus and Analysis of its Companion Mechanism in the Ketogulonigenium vulgare-Bacillus strain Consortium.</title>
        <authorList>
            <person name="Jia N."/>
            <person name="Du J."/>
            <person name="Ding M.-Z."/>
            <person name="Gao F."/>
            <person name="Yuan Y.-J."/>
        </authorList>
    </citation>
    <scope>NUCLEOTIDE SEQUENCE [LARGE SCALE GENOMIC DNA]</scope>
    <source>
        <strain evidence="15">Hbe603</strain>
    </source>
</reference>
<dbReference type="Proteomes" id="UP000036202">
    <property type="component" value="Chromosome"/>
</dbReference>
<dbReference type="InterPro" id="IPR050640">
    <property type="entry name" value="Bact_2-comp_sensor_kinase"/>
</dbReference>
<dbReference type="InterPro" id="IPR010559">
    <property type="entry name" value="Sig_transdc_His_kin_internal"/>
</dbReference>
<keyword evidence="7" id="KW-0812">Transmembrane</keyword>
<keyword evidence="12" id="KW-0902">Two-component regulatory system</keyword>
<comment type="catalytic activity">
    <reaction evidence="1">
        <text>ATP + protein L-histidine = ADP + protein N-phospho-L-histidine.</text>
        <dbReference type="EC" id="2.7.13.3"/>
    </reaction>
</comment>
<evidence type="ECO:0000256" key="6">
    <source>
        <dbReference type="ARBA" id="ARBA00022679"/>
    </source>
</evidence>
<evidence type="ECO:0000313" key="15">
    <source>
        <dbReference type="Proteomes" id="UP000036202"/>
    </source>
</evidence>
<gene>
    <name evidence="14" type="ORF">BEH_04485</name>
</gene>
<dbReference type="SUPFAM" id="SSF55781">
    <property type="entry name" value="GAF domain-like"/>
    <property type="match status" value="1"/>
</dbReference>
<name>A0A1X7EX58_9BACI</name>
<evidence type="ECO:0000313" key="14">
    <source>
        <dbReference type="EMBL" id="AKO91421.1"/>
    </source>
</evidence>
<evidence type="ECO:0000256" key="12">
    <source>
        <dbReference type="ARBA" id="ARBA00023012"/>
    </source>
</evidence>
<dbReference type="InterPro" id="IPR029016">
    <property type="entry name" value="GAF-like_dom_sf"/>
</dbReference>
<comment type="subcellular location">
    <subcellularLocation>
        <location evidence="2">Cell membrane</location>
        <topology evidence="2">Multi-pass membrane protein</topology>
    </subcellularLocation>
</comment>
<dbReference type="EC" id="2.7.13.3" evidence="3"/>
<dbReference type="GO" id="GO:0000155">
    <property type="term" value="F:phosphorelay sensor kinase activity"/>
    <property type="evidence" value="ECO:0007669"/>
    <property type="project" value="InterPro"/>
</dbReference>
<evidence type="ECO:0000256" key="9">
    <source>
        <dbReference type="ARBA" id="ARBA00022777"/>
    </source>
</evidence>